<evidence type="ECO:0000256" key="1">
    <source>
        <dbReference type="ARBA" id="ARBA00022679"/>
    </source>
</evidence>
<reference evidence="3" key="1">
    <citation type="submission" date="2019-08" db="EMBL/GenBank/DDBJ databases">
        <authorList>
            <person name="Kucharzyk K."/>
            <person name="Murdoch R.W."/>
            <person name="Higgins S."/>
            <person name="Loffler F."/>
        </authorList>
    </citation>
    <scope>NUCLEOTIDE SEQUENCE</scope>
</reference>
<proteinExistence type="predicted"/>
<accession>A0A645ICF0</accession>
<dbReference type="Pfam" id="PF00185">
    <property type="entry name" value="OTCace"/>
    <property type="match status" value="1"/>
</dbReference>
<evidence type="ECO:0000313" key="3">
    <source>
        <dbReference type="EMBL" id="MPN49031.1"/>
    </source>
</evidence>
<dbReference type="GO" id="GO:0042450">
    <property type="term" value="P:L-arginine biosynthetic process via ornithine"/>
    <property type="evidence" value="ECO:0007669"/>
    <property type="project" value="TreeGrafter"/>
</dbReference>
<dbReference type="PANTHER" id="PTHR45753">
    <property type="entry name" value="ORNITHINE CARBAMOYLTRANSFERASE, MITOCHONDRIAL"/>
    <property type="match status" value="1"/>
</dbReference>
<dbReference type="PANTHER" id="PTHR45753:SF3">
    <property type="entry name" value="ORNITHINE TRANSCARBAMYLASE, MITOCHONDRIAL"/>
    <property type="match status" value="1"/>
</dbReference>
<organism evidence="3">
    <name type="scientific">bioreactor metagenome</name>
    <dbReference type="NCBI Taxonomy" id="1076179"/>
    <lineage>
        <taxon>unclassified sequences</taxon>
        <taxon>metagenomes</taxon>
        <taxon>ecological metagenomes</taxon>
    </lineage>
</organism>
<comment type="caution">
    <text evidence="3">The sequence shown here is derived from an EMBL/GenBank/DDBJ whole genome shotgun (WGS) entry which is preliminary data.</text>
</comment>
<dbReference type="SUPFAM" id="SSF53671">
    <property type="entry name" value="Aspartate/ornithine carbamoyltransferase"/>
    <property type="match status" value="1"/>
</dbReference>
<dbReference type="GO" id="GO:0019240">
    <property type="term" value="P:citrulline biosynthetic process"/>
    <property type="evidence" value="ECO:0007669"/>
    <property type="project" value="TreeGrafter"/>
</dbReference>
<name>A0A645ICF0_9ZZZZ</name>
<protein>
    <submittedName>
        <fullName evidence="3">Ornithine carbamoyltransferase 1, anabolic</fullName>
        <ecNumber evidence="3">2.1.3.3</ecNumber>
    </submittedName>
</protein>
<feature type="domain" description="Aspartate/ornithine carbamoyltransferase Asp/Orn-binding" evidence="2">
    <location>
        <begin position="28"/>
        <end position="161"/>
    </location>
</feature>
<dbReference type="GO" id="GO:0016597">
    <property type="term" value="F:amino acid binding"/>
    <property type="evidence" value="ECO:0007669"/>
    <property type="project" value="InterPro"/>
</dbReference>
<dbReference type="GO" id="GO:0004585">
    <property type="term" value="F:ornithine carbamoyltransferase activity"/>
    <property type="evidence" value="ECO:0007669"/>
    <property type="project" value="UniProtKB-EC"/>
</dbReference>
<sequence length="166" mass="19100">MTSQNHPCEILSDIYSIRDRKADFDKLVYTFVGENSNILHSWIEASEILGFRLNHVSLPEYEADDAGKNYSFFTDISDVISETDVLLTDPLTEKYRNEEYYSKYQITLKILQKGKNDLLFNPCPPFYRGEEVSNDAIGSACFVGYSFKKNLLYVQQAIMAYVSEIT</sequence>
<dbReference type="EC" id="2.1.3.3" evidence="3"/>
<evidence type="ECO:0000259" key="2">
    <source>
        <dbReference type="Pfam" id="PF00185"/>
    </source>
</evidence>
<dbReference type="AlphaFoldDB" id="A0A645ICF0"/>
<dbReference type="Gene3D" id="3.40.50.1370">
    <property type="entry name" value="Aspartate/ornithine carbamoyltransferase"/>
    <property type="match status" value="2"/>
</dbReference>
<dbReference type="InterPro" id="IPR036901">
    <property type="entry name" value="Asp/Orn_carbamoylTrfase_sf"/>
</dbReference>
<keyword evidence="1 3" id="KW-0808">Transferase</keyword>
<gene>
    <name evidence="3" type="primary">argF_39</name>
    <name evidence="3" type="ORF">SDC9_196644</name>
</gene>
<dbReference type="InterPro" id="IPR006131">
    <property type="entry name" value="Asp_carbamoyltransf_Asp/Orn-bd"/>
</dbReference>
<dbReference type="EMBL" id="VSSQ01111904">
    <property type="protein sequence ID" value="MPN49031.1"/>
    <property type="molecule type" value="Genomic_DNA"/>
</dbReference>